<dbReference type="SUPFAM" id="SSF52440">
    <property type="entry name" value="PreATP-grasp domain"/>
    <property type="match status" value="1"/>
</dbReference>
<dbReference type="GO" id="GO:0008716">
    <property type="term" value="F:D-alanine-D-alanine ligase activity"/>
    <property type="evidence" value="ECO:0007669"/>
    <property type="project" value="UniProtKB-UniRule"/>
</dbReference>
<name>A0A2H0KER0_9BACT</name>
<dbReference type="InterPro" id="IPR013815">
    <property type="entry name" value="ATP_grasp_subdomain_1"/>
</dbReference>
<evidence type="ECO:0000256" key="18">
    <source>
        <dbReference type="ARBA" id="ARBA00060592"/>
    </source>
</evidence>
<dbReference type="Gene3D" id="3.40.50.20">
    <property type="match status" value="1"/>
</dbReference>
<reference evidence="24 25" key="1">
    <citation type="submission" date="2017-09" db="EMBL/GenBank/DDBJ databases">
        <title>Depth-based differentiation of microbial function through sediment-hosted aquifers and enrichment of novel symbionts in the deep terrestrial subsurface.</title>
        <authorList>
            <person name="Probst A.J."/>
            <person name="Ladd B."/>
            <person name="Jarett J.K."/>
            <person name="Geller-Mcgrath D.E."/>
            <person name="Sieber C.M."/>
            <person name="Emerson J.B."/>
            <person name="Anantharaman K."/>
            <person name="Thomas B.C."/>
            <person name="Malmstrom R."/>
            <person name="Stieglmeier M."/>
            <person name="Klingl A."/>
            <person name="Woyke T."/>
            <person name="Ryan C.M."/>
            <person name="Banfield J.F."/>
        </authorList>
    </citation>
    <scope>NUCLEOTIDE SEQUENCE [LARGE SCALE GENOMIC DNA]</scope>
    <source>
        <strain evidence="24">CG11_big_fil_rev_8_21_14_0_20_40_12</strain>
    </source>
</reference>
<keyword evidence="16 19" id="KW-0961">Cell wall biogenesis/degradation</keyword>
<dbReference type="GO" id="GO:0071555">
    <property type="term" value="P:cell wall organization"/>
    <property type="evidence" value="ECO:0007669"/>
    <property type="project" value="UniProtKB-KW"/>
</dbReference>
<comment type="caution">
    <text evidence="24">The sequence shown here is derived from an EMBL/GenBank/DDBJ whole genome shotgun (WGS) entry which is preliminary data.</text>
</comment>
<evidence type="ECO:0000256" key="15">
    <source>
        <dbReference type="ARBA" id="ARBA00023211"/>
    </source>
</evidence>
<dbReference type="NCBIfam" id="NF002528">
    <property type="entry name" value="PRK01966.1-4"/>
    <property type="match status" value="1"/>
</dbReference>
<keyword evidence="7 19" id="KW-0963">Cytoplasm</keyword>
<evidence type="ECO:0000256" key="9">
    <source>
        <dbReference type="ARBA" id="ARBA00022723"/>
    </source>
</evidence>
<feature type="active site" evidence="20">
    <location>
        <position position="16"/>
    </location>
</feature>
<dbReference type="InterPro" id="IPR016185">
    <property type="entry name" value="PreATP-grasp_dom_sf"/>
</dbReference>
<dbReference type="PANTHER" id="PTHR23132">
    <property type="entry name" value="D-ALANINE--D-ALANINE LIGASE"/>
    <property type="match status" value="1"/>
</dbReference>
<keyword evidence="12 21" id="KW-0460">Magnesium</keyword>
<comment type="cofactor">
    <cofactor evidence="1">
        <name>Mn(2+)</name>
        <dbReference type="ChEBI" id="CHEBI:29035"/>
    </cofactor>
</comment>
<evidence type="ECO:0000256" key="13">
    <source>
        <dbReference type="ARBA" id="ARBA00022960"/>
    </source>
</evidence>
<keyword evidence="8 19" id="KW-0436">Ligase</keyword>
<dbReference type="Gene3D" id="3.30.1490.20">
    <property type="entry name" value="ATP-grasp fold, A domain"/>
    <property type="match status" value="1"/>
</dbReference>
<evidence type="ECO:0000256" key="1">
    <source>
        <dbReference type="ARBA" id="ARBA00001936"/>
    </source>
</evidence>
<evidence type="ECO:0000256" key="21">
    <source>
        <dbReference type="PIRSR" id="PIRSR039102-3"/>
    </source>
</evidence>
<comment type="similarity">
    <text evidence="5 19">Belongs to the D-alanine--D-alanine ligase family.</text>
</comment>
<evidence type="ECO:0000256" key="16">
    <source>
        <dbReference type="ARBA" id="ARBA00023316"/>
    </source>
</evidence>
<evidence type="ECO:0000256" key="20">
    <source>
        <dbReference type="PIRSR" id="PIRSR039102-1"/>
    </source>
</evidence>
<dbReference type="NCBIfam" id="TIGR01205">
    <property type="entry name" value="D_ala_D_alaTIGR"/>
    <property type="match status" value="1"/>
</dbReference>
<sequence>MKKINLGVVFGGKSSEHEVSIVTALQTVKWIDKEKYNPVLIYIDRQNQPFLCPFPKKENYSLFIKKVLSNNQKITFINKGIVAKKLFPQKISLDCYLLALHGAYGEDGKLQGLLDFYGIPYTGSGVLGSALGIDKVMMKKVFESMKLNLIPYEWFTTEEYHDNQNKIITVIENKLRYPFFVKPSRAGSSIGISKVKSKNELKKAVEKAMQFDNKILIEQAVSDAVDINCAVMGGEKPITSVCEQPLIDGQFLTFEEKYLKGGKNKGMAGLCRIVPAPIPDKIAKEIQETTRKIFRELNCWGCARMDFLFQKKTGKVFVNEINTIPGSLSYYLWEASGIKPAQLINRLVELALEREKEIESLNYTFKSKILGTQK</sequence>
<evidence type="ECO:0000313" key="25">
    <source>
        <dbReference type="Proteomes" id="UP000231371"/>
    </source>
</evidence>
<evidence type="ECO:0000259" key="23">
    <source>
        <dbReference type="PROSITE" id="PS50975"/>
    </source>
</evidence>
<feature type="active site" evidence="20">
    <location>
        <position position="327"/>
    </location>
</feature>
<dbReference type="InterPro" id="IPR005905">
    <property type="entry name" value="D_ala_D_ala"/>
</dbReference>
<evidence type="ECO:0000256" key="2">
    <source>
        <dbReference type="ARBA" id="ARBA00003921"/>
    </source>
</evidence>
<dbReference type="GO" id="GO:0005524">
    <property type="term" value="F:ATP binding"/>
    <property type="evidence" value="ECO:0007669"/>
    <property type="project" value="UniProtKB-UniRule"/>
</dbReference>
<dbReference type="GO" id="GO:0008360">
    <property type="term" value="P:regulation of cell shape"/>
    <property type="evidence" value="ECO:0007669"/>
    <property type="project" value="UniProtKB-KW"/>
</dbReference>
<dbReference type="GO" id="GO:0005829">
    <property type="term" value="C:cytosol"/>
    <property type="evidence" value="ECO:0007669"/>
    <property type="project" value="TreeGrafter"/>
</dbReference>
<dbReference type="PROSITE" id="PS50975">
    <property type="entry name" value="ATP_GRASP"/>
    <property type="match status" value="1"/>
</dbReference>
<comment type="pathway">
    <text evidence="18">Glycan biosynthesis.</text>
</comment>
<feature type="binding site" evidence="21">
    <location>
        <position position="306"/>
    </location>
    <ligand>
        <name>Mg(2+)</name>
        <dbReference type="ChEBI" id="CHEBI:18420"/>
        <label>1</label>
    </ligand>
</feature>
<evidence type="ECO:0000313" key="24">
    <source>
        <dbReference type="EMBL" id="PIQ69748.1"/>
    </source>
</evidence>
<evidence type="ECO:0000256" key="17">
    <source>
        <dbReference type="ARBA" id="ARBA00047614"/>
    </source>
</evidence>
<dbReference type="Gene3D" id="3.30.470.20">
    <property type="entry name" value="ATP-grasp fold, B domain"/>
    <property type="match status" value="1"/>
</dbReference>
<evidence type="ECO:0000256" key="12">
    <source>
        <dbReference type="ARBA" id="ARBA00022842"/>
    </source>
</evidence>
<evidence type="ECO:0000256" key="22">
    <source>
        <dbReference type="PROSITE-ProRule" id="PRU00409"/>
    </source>
</evidence>
<comment type="function">
    <text evidence="2 19">Cell wall formation.</text>
</comment>
<dbReference type="GO" id="GO:0046872">
    <property type="term" value="F:metal ion binding"/>
    <property type="evidence" value="ECO:0007669"/>
    <property type="project" value="UniProtKB-KW"/>
</dbReference>
<dbReference type="InterPro" id="IPR011761">
    <property type="entry name" value="ATP-grasp"/>
</dbReference>
<dbReference type="Pfam" id="PF01820">
    <property type="entry name" value="Dala_Dala_lig_N"/>
    <property type="match status" value="1"/>
</dbReference>
<dbReference type="GO" id="GO:0009252">
    <property type="term" value="P:peptidoglycan biosynthetic process"/>
    <property type="evidence" value="ECO:0007669"/>
    <property type="project" value="UniProtKB-UniRule"/>
</dbReference>
<evidence type="ECO:0000256" key="14">
    <source>
        <dbReference type="ARBA" id="ARBA00022984"/>
    </source>
</evidence>
<evidence type="ECO:0000256" key="10">
    <source>
        <dbReference type="ARBA" id="ARBA00022741"/>
    </source>
</evidence>
<keyword evidence="13 19" id="KW-0133">Cell shape</keyword>
<dbReference type="PROSITE" id="PS00844">
    <property type="entry name" value="DALA_DALA_LIGASE_2"/>
    <property type="match status" value="1"/>
</dbReference>
<feature type="binding site" evidence="21">
    <location>
        <position position="322"/>
    </location>
    <ligand>
        <name>Mg(2+)</name>
        <dbReference type="ChEBI" id="CHEBI:18420"/>
        <label>2</label>
    </ligand>
</feature>
<feature type="binding site" evidence="21">
    <location>
        <position position="320"/>
    </location>
    <ligand>
        <name>Mg(2+)</name>
        <dbReference type="ChEBI" id="CHEBI:18420"/>
        <label>1</label>
    </ligand>
</feature>
<evidence type="ECO:0000256" key="5">
    <source>
        <dbReference type="ARBA" id="ARBA00010871"/>
    </source>
</evidence>
<dbReference type="HAMAP" id="MF_00047">
    <property type="entry name" value="Dala_Dala_lig"/>
    <property type="match status" value="1"/>
</dbReference>
<evidence type="ECO:0000256" key="4">
    <source>
        <dbReference type="ARBA" id="ARBA00004752"/>
    </source>
</evidence>
<keyword evidence="9 21" id="KW-0479">Metal-binding</keyword>
<comment type="catalytic activity">
    <reaction evidence="17 19">
        <text>2 D-alanine + ATP = D-alanyl-D-alanine + ADP + phosphate + H(+)</text>
        <dbReference type="Rhea" id="RHEA:11224"/>
        <dbReference type="ChEBI" id="CHEBI:15378"/>
        <dbReference type="ChEBI" id="CHEBI:30616"/>
        <dbReference type="ChEBI" id="CHEBI:43474"/>
        <dbReference type="ChEBI" id="CHEBI:57416"/>
        <dbReference type="ChEBI" id="CHEBI:57822"/>
        <dbReference type="ChEBI" id="CHEBI:456216"/>
        <dbReference type="EC" id="6.3.2.4"/>
    </reaction>
</comment>
<dbReference type="PANTHER" id="PTHR23132:SF25">
    <property type="entry name" value="D-ALANINE--D-ALANINE LIGASE A"/>
    <property type="match status" value="1"/>
</dbReference>
<evidence type="ECO:0000256" key="3">
    <source>
        <dbReference type="ARBA" id="ARBA00004496"/>
    </source>
</evidence>
<dbReference type="InterPro" id="IPR011127">
    <property type="entry name" value="Dala_Dala_lig_N"/>
</dbReference>
<comment type="cofactor">
    <cofactor evidence="21">
        <name>Mg(2+)</name>
        <dbReference type="ChEBI" id="CHEBI:18420"/>
    </cofactor>
    <cofactor evidence="21">
        <name>Mn(2+)</name>
        <dbReference type="ChEBI" id="CHEBI:29035"/>
    </cofactor>
    <text evidence="21">Binds 2 magnesium or manganese ions per subunit.</text>
</comment>
<dbReference type="PROSITE" id="PS00843">
    <property type="entry name" value="DALA_DALA_LIGASE_1"/>
    <property type="match status" value="1"/>
</dbReference>
<evidence type="ECO:0000256" key="11">
    <source>
        <dbReference type="ARBA" id="ARBA00022840"/>
    </source>
</evidence>
<dbReference type="InterPro" id="IPR011095">
    <property type="entry name" value="Dala_Dala_lig_C"/>
</dbReference>
<keyword evidence="10 22" id="KW-0547">Nucleotide-binding</keyword>
<keyword evidence="11 22" id="KW-0067">ATP-binding</keyword>
<dbReference type="Pfam" id="PF07478">
    <property type="entry name" value="Dala_Dala_lig_C"/>
    <property type="match status" value="1"/>
</dbReference>
<comment type="subcellular location">
    <subcellularLocation>
        <location evidence="3 19">Cytoplasm</location>
    </subcellularLocation>
</comment>
<dbReference type="Proteomes" id="UP000231371">
    <property type="component" value="Unassembled WGS sequence"/>
</dbReference>
<organism evidence="24 25">
    <name type="scientific">Candidatus Shapirobacteria bacterium CG11_big_fil_rev_8_21_14_0_20_40_12</name>
    <dbReference type="NCBI Taxonomy" id="1974889"/>
    <lineage>
        <taxon>Bacteria</taxon>
        <taxon>Candidatus Shapironibacteriota</taxon>
    </lineage>
</organism>
<protein>
    <recommendedName>
        <fullName evidence="6 19">D-alanine--D-alanine ligase</fullName>
        <ecNumber evidence="6 19">6.3.2.4</ecNumber>
    </recommendedName>
    <alternativeName>
        <fullName evidence="19">D-Ala-D-Ala ligase</fullName>
    </alternativeName>
    <alternativeName>
        <fullName evidence="19">D-alanylalanine synthetase</fullName>
    </alternativeName>
</protein>
<dbReference type="EC" id="6.3.2.4" evidence="6 19"/>
<comment type="pathway">
    <text evidence="4 19">Cell wall biogenesis; peptidoglycan biosynthesis.</text>
</comment>
<evidence type="ECO:0000256" key="7">
    <source>
        <dbReference type="ARBA" id="ARBA00022490"/>
    </source>
</evidence>
<keyword evidence="15 21" id="KW-0464">Manganese</keyword>
<evidence type="ECO:0000256" key="8">
    <source>
        <dbReference type="ARBA" id="ARBA00022598"/>
    </source>
</evidence>
<feature type="binding site" evidence="21">
    <location>
        <position position="320"/>
    </location>
    <ligand>
        <name>Mg(2+)</name>
        <dbReference type="ChEBI" id="CHEBI:18420"/>
        <label>2</label>
    </ligand>
</feature>
<feature type="domain" description="ATP-grasp" evidence="23">
    <location>
        <begin position="139"/>
        <end position="349"/>
    </location>
</feature>
<dbReference type="SUPFAM" id="SSF56059">
    <property type="entry name" value="Glutathione synthetase ATP-binding domain-like"/>
    <property type="match status" value="1"/>
</dbReference>
<evidence type="ECO:0000256" key="6">
    <source>
        <dbReference type="ARBA" id="ARBA00012216"/>
    </source>
</evidence>
<evidence type="ECO:0000256" key="19">
    <source>
        <dbReference type="HAMAP-Rule" id="MF_00047"/>
    </source>
</evidence>
<accession>A0A2H0KER0</accession>
<dbReference type="PIRSF" id="PIRSF039102">
    <property type="entry name" value="Ddl/VanB"/>
    <property type="match status" value="1"/>
</dbReference>
<dbReference type="FunFam" id="3.30.1490.20:FF:000007">
    <property type="entry name" value="D-alanine--D-alanine ligase"/>
    <property type="match status" value="1"/>
</dbReference>
<feature type="active site" evidence="20">
    <location>
        <position position="188"/>
    </location>
</feature>
<dbReference type="EMBL" id="PCVI01000064">
    <property type="protein sequence ID" value="PIQ69748.1"/>
    <property type="molecule type" value="Genomic_DNA"/>
</dbReference>
<gene>
    <name evidence="19" type="primary">ddl</name>
    <name evidence="24" type="ORF">COV89_04120</name>
</gene>
<dbReference type="UniPathway" id="UPA00219"/>
<proteinExistence type="inferred from homology"/>
<dbReference type="AlphaFoldDB" id="A0A2H0KER0"/>
<dbReference type="InterPro" id="IPR000291">
    <property type="entry name" value="D-Ala_lig_Van_CS"/>
</dbReference>
<keyword evidence="14 19" id="KW-0573">Peptidoglycan synthesis</keyword>